<evidence type="ECO:0000313" key="1">
    <source>
        <dbReference type="EMBL" id="KOF76600.1"/>
    </source>
</evidence>
<dbReference type="AlphaFoldDB" id="A0A0L8GJ97"/>
<sequence>MPFWHIGFRENILNEMTGKEQLQKEYMLMQRKLKDADSKKLKLCDIIKNLDTSYQRSKGSVMRYNQLKNIIKATIDDKNILFLQECVKRESHEGSQRSSSITGGLLQRCAEFAGKSSEIADKNVQINAITFIPTEVKKLDKTMLKNGIEDTRNILSNYQKAFRNMKHIIERLKKDYEASKQYPPNTRYNELKRMIKDTVAASEKQWV</sequence>
<organism evidence="1">
    <name type="scientific">Octopus bimaculoides</name>
    <name type="common">California two-spotted octopus</name>
    <dbReference type="NCBI Taxonomy" id="37653"/>
    <lineage>
        <taxon>Eukaryota</taxon>
        <taxon>Metazoa</taxon>
        <taxon>Spiralia</taxon>
        <taxon>Lophotrochozoa</taxon>
        <taxon>Mollusca</taxon>
        <taxon>Cephalopoda</taxon>
        <taxon>Coleoidea</taxon>
        <taxon>Octopodiformes</taxon>
        <taxon>Octopoda</taxon>
        <taxon>Incirrata</taxon>
        <taxon>Octopodidae</taxon>
        <taxon>Octopus</taxon>
    </lineage>
</organism>
<dbReference type="OMA" id="GKMSSFM"/>
<dbReference type="EMBL" id="KQ421737">
    <property type="protein sequence ID" value="KOF76600.1"/>
    <property type="molecule type" value="Genomic_DNA"/>
</dbReference>
<gene>
    <name evidence="1" type="ORF">OCBIM_22033161mg</name>
</gene>
<name>A0A0L8GJ97_OCTBM</name>
<reference evidence="1" key="1">
    <citation type="submission" date="2015-07" db="EMBL/GenBank/DDBJ databases">
        <title>MeaNS - Measles Nucleotide Surveillance Program.</title>
        <authorList>
            <person name="Tran T."/>
            <person name="Druce J."/>
        </authorList>
    </citation>
    <scope>NUCLEOTIDE SEQUENCE</scope>
    <source>
        <strain evidence="1">UCB-OBI-ISO-001</strain>
        <tissue evidence="1">Gonad</tissue>
    </source>
</reference>
<accession>A0A0L8GJ97</accession>
<protein>
    <submittedName>
        <fullName evidence="1">Uncharacterized protein</fullName>
    </submittedName>
</protein>
<dbReference type="OrthoDB" id="6126810at2759"/>
<proteinExistence type="predicted"/>
<dbReference type="KEGG" id="obi:106876724"/>